<dbReference type="InterPro" id="IPR031424">
    <property type="entry name" value="QVR-like"/>
</dbReference>
<keyword evidence="3" id="KW-0325">Glycoprotein</keyword>
<evidence type="ECO:0000256" key="1">
    <source>
        <dbReference type="ARBA" id="ARBA00022729"/>
    </source>
</evidence>
<evidence type="ECO:0000313" key="5">
    <source>
        <dbReference type="Proteomes" id="UP000005239"/>
    </source>
</evidence>
<dbReference type="Proteomes" id="UP000005239">
    <property type="component" value="Unassembled WGS sequence"/>
</dbReference>
<dbReference type="AlphaFoldDB" id="A0A2A6C1M4"/>
<gene>
    <name evidence="4" type="primary">WBGene00091645</name>
</gene>
<reference evidence="5" key="1">
    <citation type="journal article" date="2008" name="Nat. Genet.">
        <title>The Pristionchus pacificus genome provides a unique perspective on nematode lifestyle and parasitism.</title>
        <authorList>
            <person name="Dieterich C."/>
            <person name="Clifton S.W."/>
            <person name="Schuster L.N."/>
            <person name="Chinwalla A."/>
            <person name="Delehaunty K."/>
            <person name="Dinkelacker I."/>
            <person name="Fulton L."/>
            <person name="Fulton R."/>
            <person name="Godfrey J."/>
            <person name="Minx P."/>
            <person name="Mitreva M."/>
            <person name="Roeseler W."/>
            <person name="Tian H."/>
            <person name="Witte H."/>
            <person name="Yang S.P."/>
            <person name="Wilson R.K."/>
            <person name="Sommer R.J."/>
        </authorList>
    </citation>
    <scope>NUCLEOTIDE SEQUENCE [LARGE SCALE GENOMIC DNA]</scope>
    <source>
        <strain evidence="5">PS312</strain>
    </source>
</reference>
<keyword evidence="2" id="KW-1015">Disulfide bond</keyword>
<sequence length="129" mass="14001">MRSFLPLLLIPVVSAFECWSCGVFLNAPSDACKGSPRNVTCPNADLGCVKITAENQDGSYYVEKNCVQPEDVDFKEEGCRDYAVRGRVGSACVCKTKLCNASPVAYRTSLMVATSLVLALNIEFAFPHP</sequence>
<evidence type="ECO:0000256" key="2">
    <source>
        <dbReference type="ARBA" id="ARBA00023157"/>
    </source>
</evidence>
<dbReference type="SUPFAM" id="SSF57302">
    <property type="entry name" value="Snake toxin-like"/>
    <property type="match status" value="1"/>
</dbReference>
<accession>A0A2A6C1M4</accession>
<organism evidence="4 5">
    <name type="scientific">Pristionchus pacificus</name>
    <name type="common">Parasitic nematode worm</name>
    <dbReference type="NCBI Taxonomy" id="54126"/>
    <lineage>
        <taxon>Eukaryota</taxon>
        <taxon>Metazoa</taxon>
        <taxon>Ecdysozoa</taxon>
        <taxon>Nematoda</taxon>
        <taxon>Chromadorea</taxon>
        <taxon>Rhabditida</taxon>
        <taxon>Rhabditina</taxon>
        <taxon>Diplogasteromorpha</taxon>
        <taxon>Diplogasteroidea</taxon>
        <taxon>Neodiplogasteridae</taxon>
        <taxon>Pristionchus</taxon>
    </lineage>
</organism>
<proteinExistence type="predicted"/>
<dbReference type="CDD" id="cd00117">
    <property type="entry name" value="TFP"/>
    <property type="match status" value="1"/>
</dbReference>
<dbReference type="GO" id="GO:0032222">
    <property type="term" value="P:regulation of synaptic transmission, cholinergic"/>
    <property type="evidence" value="ECO:0007669"/>
    <property type="project" value="InterPro"/>
</dbReference>
<dbReference type="PANTHER" id="PTHR10036:SF3">
    <property type="entry name" value="PROTEIN SLEEPLESS-RELATED"/>
    <property type="match status" value="1"/>
</dbReference>
<dbReference type="GO" id="GO:0030431">
    <property type="term" value="P:sleep"/>
    <property type="evidence" value="ECO:0007669"/>
    <property type="project" value="InterPro"/>
</dbReference>
<protein>
    <submittedName>
        <fullName evidence="4">Uncharacterized protein</fullName>
    </submittedName>
</protein>
<keyword evidence="1" id="KW-0732">Signal</keyword>
<accession>A0A8R1Y7M5</accession>
<keyword evidence="5" id="KW-1185">Reference proteome</keyword>
<evidence type="ECO:0000313" key="4">
    <source>
        <dbReference type="EnsemblMetazoa" id="PPA02091.1"/>
    </source>
</evidence>
<reference evidence="4" key="2">
    <citation type="submission" date="2022-06" db="UniProtKB">
        <authorList>
            <consortium name="EnsemblMetazoa"/>
        </authorList>
    </citation>
    <scope>IDENTIFICATION</scope>
    <source>
        <strain evidence="4">PS312</strain>
    </source>
</reference>
<dbReference type="OrthoDB" id="5774482at2759"/>
<evidence type="ECO:0000256" key="3">
    <source>
        <dbReference type="ARBA" id="ARBA00023180"/>
    </source>
</evidence>
<dbReference type="InterPro" id="IPR045860">
    <property type="entry name" value="Snake_toxin-like_sf"/>
</dbReference>
<dbReference type="PANTHER" id="PTHR10036">
    <property type="entry name" value="CD59 GLYCOPROTEIN"/>
    <property type="match status" value="1"/>
</dbReference>
<dbReference type="Pfam" id="PF17064">
    <property type="entry name" value="QVR"/>
    <property type="match status" value="1"/>
</dbReference>
<dbReference type="EnsemblMetazoa" id="PPA02091.1">
    <property type="protein sequence ID" value="PPA02091.1"/>
    <property type="gene ID" value="WBGene00091645"/>
</dbReference>
<name>A0A2A6C1M4_PRIPA</name>